<evidence type="ECO:0000313" key="1">
    <source>
        <dbReference type="EMBL" id="TWV91115.1"/>
    </source>
</evidence>
<reference evidence="1 2" key="1">
    <citation type="submission" date="2019-08" db="EMBL/GenBank/DDBJ databases">
        <title>Whole genome sequencing of chitin degrading bacteria Chitinophaga pinensis YS16.</title>
        <authorList>
            <person name="Singh R.P."/>
            <person name="Manchanda G."/>
            <person name="Maurya I.K."/>
            <person name="Joshi N.K."/>
            <person name="Srivastava A.K."/>
        </authorList>
    </citation>
    <scope>NUCLEOTIDE SEQUENCE [LARGE SCALE GENOMIC DNA]</scope>
    <source>
        <strain evidence="1 2">YS-16</strain>
    </source>
</reference>
<sequence>MKSVEEGLLDLDKPLYRYLSFPELEYDRR</sequence>
<dbReference type="EMBL" id="VOHS01000076">
    <property type="protein sequence ID" value="TWV91115.1"/>
    <property type="molecule type" value="Genomic_DNA"/>
</dbReference>
<evidence type="ECO:0000313" key="2">
    <source>
        <dbReference type="Proteomes" id="UP000318815"/>
    </source>
</evidence>
<dbReference type="Proteomes" id="UP000318815">
    <property type="component" value="Unassembled WGS sequence"/>
</dbReference>
<dbReference type="AlphaFoldDB" id="A0A5C6LJW5"/>
<organism evidence="1 2">
    <name type="scientific">Chitinophaga pinensis</name>
    <dbReference type="NCBI Taxonomy" id="79329"/>
    <lineage>
        <taxon>Bacteria</taxon>
        <taxon>Pseudomonadati</taxon>
        <taxon>Bacteroidota</taxon>
        <taxon>Chitinophagia</taxon>
        <taxon>Chitinophagales</taxon>
        <taxon>Chitinophagaceae</taxon>
        <taxon>Chitinophaga</taxon>
    </lineage>
</organism>
<gene>
    <name evidence="1" type="ORF">FEF09_29035</name>
</gene>
<comment type="caution">
    <text evidence="1">The sequence shown here is derived from an EMBL/GenBank/DDBJ whole genome shotgun (WGS) entry which is preliminary data.</text>
</comment>
<name>A0A5C6LJW5_9BACT</name>
<proteinExistence type="predicted"/>
<accession>A0A5C6LJW5</accession>
<keyword evidence="2" id="KW-1185">Reference proteome</keyword>
<protein>
    <submittedName>
        <fullName evidence="1">Uncharacterized protein</fullName>
    </submittedName>
</protein>